<dbReference type="PANTHER" id="PTHR46825:SF9">
    <property type="entry name" value="BETA-LACTAMASE-RELATED DOMAIN-CONTAINING PROTEIN"/>
    <property type="match status" value="1"/>
</dbReference>
<dbReference type="OrthoDB" id="7791015at2"/>
<organism evidence="2 3">
    <name type="scientific">Vineibacter terrae</name>
    <dbReference type="NCBI Taxonomy" id="2586908"/>
    <lineage>
        <taxon>Bacteria</taxon>
        <taxon>Pseudomonadati</taxon>
        <taxon>Pseudomonadota</taxon>
        <taxon>Alphaproteobacteria</taxon>
        <taxon>Hyphomicrobiales</taxon>
        <taxon>Vineibacter</taxon>
    </lineage>
</organism>
<reference evidence="2 3" key="1">
    <citation type="submission" date="2019-06" db="EMBL/GenBank/DDBJ databases">
        <title>New taxonomy in bacterial strain CC-CFT640, isolated from vineyard.</title>
        <authorList>
            <person name="Lin S.-Y."/>
            <person name="Tsai C.-F."/>
            <person name="Young C.-C."/>
        </authorList>
    </citation>
    <scope>NUCLEOTIDE SEQUENCE [LARGE SCALE GENOMIC DNA]</scope>
    <source>
        <strain evidence="2 3">CC-CFT640</strain>
    </source>
</reference>
<keyword evidence="3" id="KW-1185">Reference proteome</keyword>
<dbReference type="InterPro" id="IPR012338">
    <property type="entry name" value="Beta-lactam/transpept-like"/>
</dbReference>
<dbReference type="GO" id="GO:0016787">
    <property type="term" value="F:hydrolase activity"/>
    <property type="evidence" value="ECO:0007669"/>
    <property type="project" value="UniProtKB-KW"/>
</dbReference>
<dbReference type="EMBL" id="VDUZ01000054">
    <property type="protein sequence ID" value="TXL70742.1"/>
    <property type="molecule type" value="Genomic_DNA"/>
</dbReference>
<sequence>MHAIDRLSFDRRVDALFDRFTRPGSPGAVVGVMQDGALLLSRGYGLASIEHGVPIAPTTRLRIASVTKQFTVTAALMLAEDGLLSLDEPPHTYLPELPPLPVTLDQMMRNSSGLPDFLELLRLGGHGLDRPCRAEDLIAAIARNRHLNFPPGSRFLYSNTNFLLLGLIVERLAGRRLHELMATRIFAPLGMTRTLLHPSLDTPVPDLATGYLQNPDGSVRRAPHAYPQGGEGGLISTVEDLLIWSRHFDRPVLQPIDLAQRLTTPAPLSSGAANAYLRGLERGQLRGLATIGHGGLWPGFRTEFLRVPDARLTVVVIANLGSIDPHRLARAVAIEALRDAKAPALAPEPAAIAAPAIEALAGTYVNEAEPSLFELAWRDGEPTVIQNGMPFALAPRGDGWLAAVRGAFEFALRLPASGDTLEVALGAGRVLPFRRLPYRDPPPADLAGRYHAADCDATWTIVPVDRSFAINVAGPLVTGGPAWPVRGVTSDLIEIEAPSPWLTVTQLAGIERDGAGAITSLAVSTGRIKRMLFTRVAPG</sequence>
<evidence type="ECO:0000259" key="1">
    <source>
        <dbReference type="Pfam" id="PF00144"/>
    </source>
</evidence>
<evidence type="ECO:0000313" key="3">
    <source>
        <dbReference type="Proteomes" id="UP000321638"/>
    </source>
</evidence>
<dbReference type="PANTHER" id="PTHR46825">
    <property type="entry name" value="D-ALANYL-D-ALANINE-CARBOXYPEPTIDASE/ENDOPEPTIDASE AMPH"/>
    <property type="match status" value="1"/>
</dbReference>
<dbReference type="RefSeq" id="WP_147851308.1">
    <property type="nucleotide sequence ID" value="NZ_VDUZ01000054.1"/>
</dbReference>
<dbReference type="InterPro" id="IPR050491">
    <property type="entry name" value="AmpC-like"/>
</dbReference>
<protein>
    <submittedName>
        <fullName evidence="2">Serine hydrolase</fullName>
    </submittedName>
</protein>
<dbReference type="Gene3D" id="3.40.710.10">
    <property type="entry name" value="DD-peptidase/beta-lactamase superfamily"/>
    <property type="match status" value="1"/>
</dbReference>
<keyword evidence="2" id="KW-0378">Hydrolase</keyword>
<dbReference type="InterPro" id="IPR001466">
    <property type="entry name" value="Beta-lactam-related"/>
</dbReference>
<feature type="domain" description="Beta-lactamase-related" evidence="1">
    <location>
        <begin position="14"/>
        <end position="331"/>
    </location>
</feature>
<gene>
    <name evidence="2" type="ORF">FHP25_33210</name>
</gene>
<accession>A0A5C8PBX0</accession>
<dbReference type="Pfam" id="PF00144">
    <property type="entry name" value="Beta-lactamase"/>
    <property type="match status" value="1"/>
</dbReference>
<dbReference type="AlphaFoldDB" id="A0A5C8PBX0"/>
<proteinExistence type="predicted"/>
<evidence type="ECO:0000313" key="2">
    <source>
        <dbReference type="EMBL" id="TXL70742.1"/>
    </source>
</evidence>
<dbReference type="SUPFAM" id="SSF56601">
    <property type="entry name" value="beta-lactamase/transpeptidase-like"/>
    <property type="match status" value="1"/>
</dbReference>
<dbReference type="Proteomes" id="UP000321638">
    <property type="component" value="Unassembled WGS sequence"/>
</dbReference>
<name>A0A5C8PBX0_9HYPH</name>
<comment type="caution">
    <text evidence="2">The sequence shown here is derived from an EMBL/GenBank/DDBJ whole genome shotgun (WGS) entry which is preliminary data.</text>
</comment>